<keyword evidence="5 9" id="KW-0805">Transcription regulation</keyword>
<organism evidence="12 13">
    <name type="scientific">Letharia columbiana</name>
    <dbReference type="NCBI Taxonomy" id="112416"/>
    <lineage>
        <taxon>Eukaryota</taxon>
        <taxon>Fungi</taxon>
        <taxon>Dikarya</taxon>
        <taxon>Ascomycota</taxon>
        <taxon>Pezizomycotina</taxon>
        <taxon>Lecanoromycetes</taxon>
        <taxon>OSLEUM clade</taxon>
        <taxon>Lecanoromycetidae</taxon>
        <taxon>Lecanorales</taxon>
        <taxon>Lecanorineae</taxon>
        <taxon>Parmeliaceae</taxon>
        <taxon>Letharia</taxon>
    </lineage>
</organism>
<comment type="subcellular location">
    <subcellularLocation>
        <location evidence="1 9">Nucleus</location>
    </subcellularLocation>
</comment>
<comment type="similarity">
    <text evidence="2 9">Belongs to the EAF6 family.</text>
</comment>
<comment type="subunit">
    <text evidence="9">Component of the NuA4 histone acetyltransferase complex.</text>
</comment>
<keyword evidence="9" id="KW-0234">DNA repair</keyword>
<dbReference type="GeneID" id="59283616"/>
<gene>
    <name evidence="12" type="ORF">HO173_001942</name>
</gene>
<evidence type="ECO:0000256" key="2">
    <source>
        <dbReference type="ARBA" id="ARBA00010916"/>
    </source>
</evidence>
<evidence type="ECO:0000313" key="13">
    <source>
        <dbReference type="Proteomes" id="UP000578531"/>
    </source>
</evidence>
<dbReference type="OrthoDB" id="440324at2759"/>
<sequence>MAENIPPTDNTRGVPYYEKLKRDLRETLQKKRLLDKNMATLEDQIFRYEASYLEETGAGNIIKGFDNYIKGSSTTAGATNAGAGGGTNTRRKGQVVESDRVFSRSSASFMRELSPTSSAQTTPSHAPTPTSGNPNGPLSVREGNHATPASSTNMKAGPNNKKKKGEKEEEDNDGRGPKRLKITYARGGVGD</sequence>
<dbReference type="Proteomes" id="UP000578531">
    <property type="component" value="Unassembled WGS sequence"/>
</dbReference>
<feature type="compositionally biased region" description="Polar residues" evidence="11">
    <location>
        <begin position="103"/>
        <end position="136"/>
    </location>
</feature>
<dbReference type="GO" id="GO:0005634">
    <property type="term" value="C:nucleus"/>
    <property type="evidence" value="ECO:0007669"/>
    <property type="project" value="UniProtKB-SubCell"/>
</dbReference>
<dbReference type="Pfam" id="PF09340">
    <property type="entry name" value="NuA4"/>
    <property type="match status" value="1"/>
</dbReference>
<dbReference type="GO" id="GO:0006325">
    <property type="term" value="P:chromatin organization"/>
    <property type="evidence" value="ECO:0007669"/>
    <property type="project" value="UniProtKB-KW"/>
</dbReference>
<evidence type="ECO:0000313" key="12">
    <source>
        <dbReference type="EMBL" id="KAF6240331.1"/>
    </source>
</evidence>
<evidence type="ECO:0000256" key="9">
    <source>
        <dbReference type="RuleBase" id="RU368022"/>
    </source>
</evidence>
<accession>A0A8H6G4N1</accession>
<feature type="coiled-coil region" evidence="10">
    <location>
        <begin position="17"/>
        <end position="44"/>
    </location>
</feature>
<evidence type="ECO:0000256" key="5">
    <source>
        <dbReference type="ARBA" id="ARBA00023015"/>
    </source>
</evidence>
<dbReference type="PANTHER" id="PTHR13476">
    <property type="entry name" value="CHROMATIN MODIFICATION-RELATED PROTEIN MEAF6"/>
    <property type="match status" value="1"/>
</dbReference>
<evidence type="ECO:0000256" key="8">
    <source>
        <dbReference type="ARBA" id="ARBA00023242"/>
    </source>
</evidence>
<keyword evidence="7 9" id="KW-0804">Transcription</keyword>
<evidence type="ECO:0000256" key="7">
    <source>
        <dbReference type="ARBA" id="ARBA00023163"/>
    </source>
</evidence>
<evidence type="ECO:0000256" key="10">
    <source>
        <dbReference type="SAM" id="Coils"/>
    </source>
</evidence>
<protein>
    <recommendedName>
        <fullName evidence="3 9">Chromatin modification-related protein EAF6</fullName>
    </recommendedName>
</protein>
<evidence type="ECO:0000256" key="1">
    <source>
        <dbReference type="ARBA" id="ARBA00004123"/>
    </source>
</evidence>
<evidence type="ECO:0000256" key="11">
    <source>
        <dbReference type="SAM" id="MobiDB-lite"/>
    </source>
</evidence>
<comment type="caution">
    <text evidence="12">The sequence shown here is derived from an EMBL/GenBank/DDBJ whole genome shotgun (WGS) entry which is preliminary data.</text>
</comment>
<dbReference type="EMBL" id="JACCJC010000004">
    <property type="protein sequence ID" value="KAF6240331.1"/>
    <property type="molecule type" value="Genomic_DNA"/>
</dbReference>
<comment type="function">
    <text evidence="9">Component of the NuA4 histone acetyltransferase complex which is involved in transcriptional activation of selected genes principally by acetylation of nucleosomal histone H4 and H2A. The NuA4 complex is also involved in DNA repair.</text>
</comment>
<evidence type="ECO:0000256" key="4">
    <source>
        <dbReference type="ARBA" id="ARBA00022853"/>
    </source>
</evidence>
<dbReference type="RefSeq" id="XP_037169600.1">
    <property type="nucleotide sequence ID" value="XM_037303878.1"/>
</dbReference>
<keyword evidence="6 10" id="KW-0175">Coiled coil</keyword>
<dbReference type="GO" id="GO:0006281">
    <property type="term" value="P:DNA repair"/>
    <property type="evidence" value="ECO:0007669"/>
    <property type="project" value="UniProtKB-UniRule"/>
</dbReference>
<evidence type="ECO:0000256" key="3">
    <source>
        <dbReference type="ARBA" id="ARBA00018504"/>
    </source>
</evidence>
<keyword evidence="9" id="KW-0227">DNA damage</keyword>
<feature type="region of interest" description="Disordered" evidence="11">
    <location>
        <begin position="76"/>
        <end position="191"/>
    </location>
</feature>
<keyword evidence="13" id="KW-1185">Reference proteome</keyword>
<name>A0A8H6G4N1_9LECA</name>
<keyword evidence="8 9" id="KW-0539">Nucleus</keyword>
<evidence type="ECO:0000256" key="6">
    <source>
        <dbReference type="ARBA" id="ARBA00023054"/>
    </source>
</evidence>
<reference evidence="12 13" key="1">
    <citation type="journal article" date="2020" name="Genomics">
        <title>Complete, high-quality genomes from long-read metagenomic sequencing of two wolf lichen thalli reveals enigmatic genome architecture.</title>
        <authorList>
            <person name="McKenzie S.K."/>
            <person name="Walston R.F."/>
            <person name="Allen J.L."/>
        </authorList>
    </citation>
    <scope>NUCLEOTIDE SEQUENCE [LARGE SCALE GENOMIC DNA]</scope>
    <source>
        <strain evidence="12">WasteWater2</strain>
    </source>
</reference>
<dbReference type="GO" id="GO:0035267">
    <property type="term" value="C:NuA4 histone acetyltransferase complex"/>
    <property type="evidence" value="ECO:0007669"/>
    <property type="project" value="UniProtKB-UniRule"/>
</dbReference>
<dbReference type="AlphaFoldDB" id="A0A8H6G4N1"/>
<proteinExistence type="inferred from homology"/>
<dbReference type="InterPro" id="IPR015418">
    <property type="entry name" value="Eaf6"/>
</dbReference>
<keyword evidence="4 9" id="KW-0156">Chromatin regulator</keyword>